<evidence type="ECO:0000256" key="3">
    <source>
        <dbReference type="ARBA" id="ARBA00022603"/>
    </source>
</evidence>
<feature type="compositionally biased region" description="Polar residues" evidence="8">
    <location>
        <begin position="310"/>
        <end position="319"/>
    </location>
</feature>
<dbReference type="AlphaFoldDB" id="A0AAD6TUZ7"/>
<comment type="subcellular location">
    <subcellularLocation>
        <location evidence="1">Chromosome</location>
    </subcellularLocation>
</comment>
<proteinExistence type="predicted"/>
<keyword evidence="2" id="KW-0158">Chromosome</keyword>
<evidence type="ECO:0000313" key="13">
    <source>
        <dbReference type="Proteomes" id="UP001222325"/>
    </source>
</evidence>
<dbReference type="SUPFAM" id="SSF82199">
    <property type="entry name" value="SET domain"/>
    <property type="match status" value="1"/>
</dbReference>
<name>A0AAD6TUZ7_9AGAR</name>
<dbReference type="Proteomes" id="UP001222325">
    <property type="component" value="Unassembled WGS sequence"/>
</dbReference>
<sequence length="822" mass="89224">MSGRSFKKRKTGKYEARELWERSPTPVEDFGSDDNIDFTMEVAGEEVGYCGEVKYEVQWMNWARADGTSTTWEGADTTTTHLPTTTWEDERMSKLPDRPDMVLWGTTDIANTRTRERKQGYEESTQEEVAKFQEDFDGMMRRMDDLMAKSKEQYPDIYRRYTGDATSRPGRPPAKPQPRSDAPPPIPLPRQPPNRTYAQAVPSRIQVNAVAGPSRSRTSTSRPPATPPATSSSSHLPTATASYRVSPPRRASPAISVSSSESIQLIDAPAPTTKPMPPTRTKRKATSPASVPPPPSKRRSVHVPPDPLSTFASASTPNLGTAGPSKLLPLPSRASVRSQLLAASSTTPTASASRPSLPNRAADASLPILPSAPPSPSGGTRRPRVPSPPPAATLSSASAPPPPHTRAASAHDLPQQRRMYKRKAHHDDEGADATAPRKCACGTLLPPPDVSRGATCDTCPKQGPARSKVASGSTSSIHAMRSASVHSARASAVFGKKTATPSVLVPDPIPLPLPGSTRKGKARESAKSLRLQTETSWSTQAESVGAAGITFVNEVDEEELPPTLRGAGWEFKYLEEEYDLPPEIEAMKAGSAEFFTFCGCEGEGECQDAKGCGCQAATPERDAGYAYTDGLFNFTYQWVQVVVECNPYCRCSTECPNRVAQRPRTVPIEVFKTVRCGWGVRAPVDVERGTVLGMYTGRLITRTEAEGLSGDARLYCFDLDYNEEGEYTVDSLKCGNWTRFINHSCEPNLRIQPVVYDTIPSQNMAYLAFIATVRIPARTELTFDYDPGHQQGATPPPDATPCSCGARRCRGWGSFGLGISME</sequence>
<dbReference type="EMBL" id="JARJCN010000054">
    <property type="protein sequence ID" value="KAJ7080645.1"/>
    <property type="molecule type" value="Genomic_DNA"/>
</dbReference>
<evidence type="ECO:0000313" key="12">
    <source>
        <dbReference type="EMBL" id="KAJ7080645.1"/>
    </source>
</evidence>
<evidence type="ECO:0000259" key="11">
    <source>
        <dbReference type="PROSITE" id="PS50868"/>
    </source>
</evidence>
<dbReference type="GO" id="GO:0005694">
    <property type="term" value="C:chromosome"/>
    <property type="evidence" value="ECO:0007669"/>
    <property type="project" value="UniProtKB-SubCell"/>
</dbReference>
<gene>
    <name evidence="12" type="ORF">B0H15DRAFT_856663</name>
</gene>
<dbReference type="PROSITE" id="PS50867">
    <property type="entry name" value="PRE_SET"/>
    <property type="match status" value="1"/>
</dbReference>
<evidence type="ECO:0000259" key="9">
    <source>
        <dbReference type="PROSITE" id="PS50280"/>
    </source>
</evidence>
<dbReference type="InterPro" id="IPR050973">
    <property type="entry name" value="H3K9_Histone-Lys_N-MTase"/>
</dbReference>
<keyword evidence="4" id="KW-0808">Transferase</keyword>
<keyword evidence="13" id="KW-1185">Reference proteome</keyword>
<feature type="region of interest" description="Disordered" evidence="8">
    <location>
        <begin position="505"/>
        <end position="534"/>
    </location>
</feature>
<evidence type="ECO:0000256" key="4">
    <source>
        <dbReference type="ARBA" id="ARBA00022679"/>
    </source>
</evidence>
<keyword evidence="5" id="KW-0949">S-adenosyl-L-methionine</keyword>
<evidence type="ECO:0000256" key="1">
    <source>
        <dbReference type="ARBA" id="ARBA00004286"/>
    </source>
</evidence>
<feature type="domain" description="Post-SET" evidence="11">
    <location>
        <begin position="798"/>
        <end position="814"/>
    </location>
</feature>
<reference evidence="12" key="1">
    <citation type="submission" date="2023-03" db="EMBL/GenBank/DDBJ databases">
        <title>Massive genome expansion in bonnet fungi (Mycena s.s.) driven by repeated elements and novel gene families across ecological guilds.</title>
        <authorList>
            <consortium name="Lawrence Berkeley National Laboratory"/>
            <person name="Harder C.B."/>
            <person name="Miyauchi S."/>
            <person name="Viragh M."/>
            <person name="Kuo A."/>
            <person name="Thoen E."/>
            <person name="Andreopoulos B."/>
            <person name="Lu D."/>
            <person name="Skrede I."/>
            <person name="Drula E."/>
            <person name="Henrissat B."/>
            <person name="Morin E."/>
            <person name="Kohler A."/>
            <person name="Barry K."/>
            <person name="LaButti K."/>
            <person name="Morin E."/>
            <person name="Salamov A."/>
            <person name="Lipzen A."/>
            <person name="Mereny Z."/>
            <person name="Hegedus B."/>
            <person name="Baldrian P."/>
            <person name="Stursova M."/>
            <person name="Weitz H."/>
            <person name="Taylor A."/>
            <person name="Grigoriev I.V."/>
            <person name="Nagy L.G."/>
            <person name="Martin F."/>
            <person name="Kauserud H."/>
        </authorList>
    </citation>
    <scope>NUCLEOTIDE SEQUENCE</scope>
    <source>
        <strain evidence="12">CBHHK173m</strain>
    </source>
</reference>
<dbReference type="SMART" id="SM00317">
    <property type="entry name" value="SET"/>
    <property type="match status" value="1"/>
</dbReference>
<keyword evidence="6" id="KW-0479">Metal-binding</keyword>
<evidence type="ECO:0000256" key="6">
    <source>
        <dbReference type="ARBA" id="ARBA00022723"/>
    </source>
</evidence>
<evidence type="ECO:0000256" key="7">
    <source>
        <dbReference type="ARBA" id="ARBA00022833"/>
    </source>
</evidence>
<feature type="region of interest" description="Disordered" evidence="8">
    <location>
        <begin position="161"/>
        <end position="482"/>
    </location>
</feature>
<dbReference type="InterPro" id="IPR046341">
    <property type="entry name" value="SET_dom_sf"/>
</dbReference>
<accession>A0AAD6TUZ7</accession>
<dbReference type="InterPro" id="IPR003616">
    <property type="entry name" value="Post-SET_dom"/>
</dbReference>
<feature type="compositionally biased region" description="Low complexity" evidence="8">
    <location>
        <begin position="213"/>
        <end position="271"/>
    </location>
</feature>
<dbReference type="PROSITE" id="PS50280">
    <property type="entry name" value="SET"/>
    <property type="match status" value="1"/>
</dbReference>
<comment type="caution">
    <text evidence="12">The sequence shown here is derived from an EMBL/GenBank/DDBJ whole genome shotgun (WGS) entry which is preliminary data.</text>
</comment>
<feature type="compositionally biased region" description="Low complexity" evidence="8">
    <location>
        <begin position="340"/>
        <end position="369"/>
    </location>
</feature>
<feature type="domain" description="Pre-SET" evidence="10">
    <location>
        <begin position="596"/>
        <end position="663"/>
    </location>
</feature>
<evidence type="ECO:0000256" key="8">
    <source>
        <dbReference type="SAM" id="MobiDB-lite"/>
    </source>
</evidence>
<dbReference type="PANTHER" id="PTHR46223">
    <property type="entry name" value="HISTONE-LYSINE N-METHYLTRANSFERASE SUV39H"/>
    <property type="match status" value="1"/>
</dbReference>
<feature type="compositionally biased region" description="Pro residues" evidence="8">
    <location>
        <begin position="170"/>
        <end position="192"/>
    </location>
</feature>
<organism evidence="12 13">
    <name type="scientific">Mycena belliarum</name>
    <dbReference type="NCBI Taxonomy" id="1033014"/>
    <lineage>
        <taxon>Eukaryota</taxon>
        <taxon>Fungi</taxon>
        <taxon>Dikarya</taxon>
        <taxon>Basidiomycota</taxon>
        <taxon>Agaricomycotina</taxon>
        <taxon>Agaricomycetes</taxon>
        <taxon>Agaricomycetidae</taxon>
        <taxon>Agaricales</taxon>
        <taxon>Marasmiineae</taxon>
        <taxon>Mycenaceae</taxon>
        <taxon>Mycena</taxon>
    </lineage>
</organism>
<evidence type="ECO:0008006" key="14">
    <source>
        <dbReference type="Google" id="ProtNLM"/>
    </source>
</evidence>
<dbReference type="GO" id="GO:0008270">
    <property type="term" value="F:zinc ion binding"/>
    <property type="evidence" value="ECO:0007669"/>
    <property type="project" value="InterPro"/>
</dbReference>
<dbReference type="GO" id="GO:0005634">
    <property type="term" value="C:nucleus"/>
    <property type="evidence" value="ECO:0007669"/>
    <property type="project" value="InterPro"/>
</dbReference>
<dbReference type="PANTHER" id="PTHR46223:SF3">
    <property type="entry name" value="HISTONE-LYSINE N-METHYLTRANSFERASE SET-23"/>
    <property type="match status" value="1"/>
</dbReference>
<dbReference type="PROSITE" id="PS50868">
    <property type="entry name" value="POST_SET"/>
    <property type="match status" value="1"/>
</dbReference>
<evidence type="ECO:0000256" key="2">
    <source>
        <dbReference type="ARBA" id="ARBA00022454"/>
    </source>
</evidence>
<dbReference type="Pfam" id="PF00856">
    <property type="entry name" value="SET"/>
    <property type="match status" value="1"/>
</dbReference>
<dbReference type="InterPro" id="IPR007728">
    <property type="entry name" value="Pre-SET_dom"/>
</dbReference>
<keyword evidence="7" id="KW-0862">Zinc</keyword>
<keyword evidence="3" id="KW-0489">Methyltransferase</keyword>
<dbReference type="GO" id="GO:0032259">
    <property type="term" value="P:methylation"/>
    <property type="evidence" value="ECO:0007669"/>
    <property type="project" value="UniProtKB-KW"/>
</dbReference>
<dbReference type="Pfam" id="PF05033">
    <property type="entry name" value="Pre-SET"/>
    <property type="match status" value="1"/>
</dbReference>
<dbReference type="GO" id="GO:0042054">
    <property type="term" value="F:histone methyltransferase activity"/>
    <property type="evidence" value="ECO:0007669"/>
    <property type="project" value="InterPro"/>
</dbReference>
<protein>
    <recommendedName>
        <fullName evidence="14">SET domain-containing protein</fullName>
    </recommendedName>
</protein>
<evidence type="ECO:0000259" key="10">
    <source>
        <dbReference type="PROSITE" id="PS50867"/>
    </source>
</evidence>
<feature type="domain" description="SET" evidence="9">
    <location>
        <begin position="666"/>
        <end position="786"/>
    </location>
</feature>
<dbReference type="Gene3D" id="2.170.270.10">
    <property type="entry name" value="SET domain"/>
    <property type="match status" value="1"/>
</dbReference>
<evidence type="ECO:0000256" key="5">
    <source>
        <dbReference type="ARBA" id="ARBA00022691"/>
    </source>
</evidence>
<dbReference type="InterPro" id="IPR001214">
    <property type="entry name" value="SET_dom"/>
</dbReference>